<proteinExistence type="predicted"/>
<evidence type="ECO:0000313" key="2">
    <source>
        <dbReference type="Proteomes" id="UP000076154"/>
    </source>
</evidence>
<comment type="caution">
    <text evidence="1">The sequence shown here is derived from an EMBL/GenBank/DDBJ whole genome shotgun (WGS) entry which is preliminary data.</text>
</comment>
<dbReference type="AlphaFoldDB" id="A0A369J778"/>
<dbReference type="Proteomes" id="UP000076154">
    <property type="component" value="Unassembled WGS sequence"/>
</dbReference>
<evidence type="ECO:0000313" key="1">
    <source>
        <dbReference type="EMBL" id="RDB16457.1"/>
    </source>
</evidence>
<keyword evidence="2" id="KW-1185">Reference proteome</keyword>
<dbReference type="EMBL" id="LUEZ02000124">
    <property type="protein sequence ID" value="RDB16457.1"/>
    <property type="molecule type" value="Genomic_DNA"/>
</dbReference>
<organism evidence="1 2">
    <name type="scientific">Hypsizygus marmoreus</name>
    <name type="common">White beech mushroom</name>
    <name type="synonym">Agaricus marmoreus</name>
    <dbReference type="NCBI Taxonomy" id="39966"/>
    <lineage>
        <taxon>Eukaryota</taxon>
        <taxon>Fungi</taxon>
        <taxon>Dikarya</taxon>
        <taxon>Basidiomycota</taxon>
        <taxon>Agaricomycotina</taxon>
        <taxon>Agaricomycetes</taxon>
        <taxon>Agaricomycetidae</taxon>
        <taxon>Agaricales</taxon>
        <taxon>Tricholomatineae</taxon>
        <taxon>Lyophyllaceae</taxon>
        <taxon>Hypsizygus</taxon>
    </lineage>
</organism>
<reference evidence="1" key="1">
    <citation type="submission" date="2018-04" db="EMBL/GenBank/DDBJ databases">
        <title>Whole genome sequencing of Hypsizygus marmoreus.</title>
        <authorList>
            <person name="Choi I.-G."/>
            <person name="Min B."/>
            <person name="Kim J.-G."/>
            <person name="Kim S."/>
            <person name="Oh Y.-L."/>
            <person name="Kong W.-S."/>
            <person name="Park H."/>
            <person name="Jeong J."/>
            <person name="Song E.-S."/>
        </authorList>
    </citation>
    <scope>NUCLEOTIDE SEQUENCE [LARGE SCALE GENOMIC DNA]</scope>
    <source>
        <strain evidence="1">51987-8</strain>
    </source>
</reference>
<dbReference type="InParanoid" id="A0A369J778"/>
<accession>A0A369J778</accession>
<sequence>MPTLTSGPAELRLTPRIMARLMQLAIIVRHGSTFPTPICVPIVKEEEPLRRVLQGWLTEGGLSFLINRVFQGLGHCPYESDTARHSTASFGLCFYEYRWDGQRRQRSAKTGVLARSTEMNTLHLRFS</sequence>
<name>A0A369J778_HYPMA</name>
<protein>
    <submittedName>
        <fullName evidence="1">Uncharacterized protein</fullName>
    </submittedName>
</protein>
<gene>
    <name evidence="1" type="ORF">Hypma_002837</name>
</gene>